<proteinExistence type="predicted"/>
<feature type="transmembrane region" description="Helical" evidence="1">
    <location>
        <begin position="76"/>
        <end position="97"/>
    </location>
</feature>
<reference evidence="2" key="2">
    <citation type="journal article" date="2021" name="PeerJ">
        <title>Extensive microbial diversity within the chicken gut microbiome revealed by metagenomics and culture.</title>
        <authorList>
            <person name="Gilroy R."/>
            <person name="Ravi A."/>
            <person name="Getino M."/>
            <person name="Pursley I."/>
            <person name="Horton D.L."/>
            <person name="Alikhan N.F."/>
            <person name="Baker D."/>
            <person name="Gharbi K."/>
            <person name="Hall N."/>
            <person name="Watson M."/>
            <person name="Adriaenssens E.M."/>
            <person name="Foster-Nyarko E."/>
            <person name="Jarju S."/>
            <person name="Secka A."/>
            <person name="Antonio M."/>
            <person name="Oren A."/>
            <person name="Chaudhuri R.R."/>
            <person name="La Ragione R."/>
            <person name="Hildebrand F."/>
            <person name="Pallen M.J."/>
        </authorList>
    </citation>
    <scope>NUCLEOTIDE SEQUENCE</scope>
    <source>
        <strain evidence="2">1383</strain>
    </source>
</reference>
<comment type="caution">
    <text evidence="2">The sequence shown here is derived from an EMBL/GenBank/DDBJ whole genome shotgun (WGS) entry which is preliminary data.</text>
</comment>
<gene>
    <name evidence="2" type="ORF">IAC44_00600</name>
</gene>
<feature type="transmembrane region" description="Helical" evidence="1">
    <location>
        <begin position="174"/>
        <end position="195"/>
    </location>
</feature>
<accession>A0A9D1H8A4</accession>
<name>A0A9D1H8A4_9FLAO</name>
<dbReference type="Pfam" id="PF12412">
    <property type="entry name" value="DUF3667"/>
    <property type="match status" value="1"/>
</dbReference>
<evidence type="ECO:0000313" key="2">
    <source>
        <dbReference type="EMBL" id="HIT97316.1"/>
    </source>
</evidence>
<reference evidence="2" key="1">
    <citation type="submission" date="2020-10" db="EMBL/GenBank/DDBJ databases">
        <authorList>
            <person name="Gilroy R."/>
        </authorList>
    </citation>
    <scope>NUCLEOTIDE SEQUENCE</scope>
    <source>
        <strain evidence="2">1383</strain>
    </source>
</reference>
<dbReference type="AlphaFoldDB" id="A0A9D1H8A4"/>
<dbReference type="InterPro" id="IPR022134">
    <property type="entry name" value="DUF3667"/>
</dbReference>
<feature type="transmembrane region" description="Helical" evidence="1">
    <location>
        <begin position="242"/>
        <end position="261"/>
    </location>
</feature>
<keyword evidence="1" id="KW-0812">Transmembrane</keyword>
<feature type="transmembrane region" description="Helical" evidence="1">
    <location>
        <begin position="273"/>
        <end position="301"/>
    </location>
</feature>
<keyword evidence="1" id="KW-0472">Membrane</keyword>
<sequence>MGRRCKNCGEELRGKYCYRCGQKASTGRLTMRYFSHELAYSFTHADRRGIFFTIKALFTRPGHMLREYILGRRANYFRPFPLLIILATLYGITAHLVERKWELASGTSVERVEAAEQEEGMEEWLEDISTGYSDAVRESVGDTSQVPQTVSQADRGVLDENSLGWNVLKDVGGWFWAHQEIFSVLLLLPFFAFAMKRAFRRVGVTRYNYAECLYVSAYMFCQRFVVLLVLLPMDFVWKDSSWGWALAVFFALSVWTFKQFFGISVRRSFWRTLWLGVILCVSLVGLVLLVSAVVVLTVLLVTGDIRK</sequence>
<organism evidence="2 3">
    <name type="scientific">Candidatus Merdimorpha stercoravium</name>
    <dbReference type="NCBI Taxonomy" id="2840863"/>
    <lineage>
        <taxon>Bacteria</taxon>
        <taxon>Pseudomonadati</taxon>
        <taxon>Bacteroidota</taxon>
        <taxon>Flavobacteriia</taxon>
        <taxon>Flavobacteriales</taxon>
        <taxon>Candidatus Merdimorpha</taxon>
    </lineage>
</organism>
<dbReference type="Proteomes" id="UP000824161">
    <property type="component" value="Unassembled WGS sequence"/>
</dbReference>
<evidence type="ECO:0000313" key="3">
    <source>
        <dbReference type="Proteomes" id="UP000824161"/>
    </source>
</evidence>
<protein>
    <submittedName>
        <fullName evidence="2">DUF3667 domain-containing protein</fullName>
    </submittedName>
</protein>
<dbReference type="EMBL" id="DVLY01000012">
    <property type="protein sequence ID" value="HIT97316.1"/>
    <property type="molecule type" value="Genomic_DNA"/>
</dbReference>
<keyword evidence="1" id="KW-1133">Transmembrane helix</keyword>
<evidence type="ECO:0000256" key="1">
    <source>
        <dbReference type="SAM" id="Phobius"/>
    </source>
</evidence>
<feature type="transmembrane region" description="Helical" evidence="1">
    <location>
        <begin position="207"/>
        <end position="230"/>
    </location>
</feature>